<dbReference type="EMBL" id="CP126218">
    <property type="protein sequence ID" value="WIA20329.1"/>
    <property type="molecule type" value="Genomic_DNA"/>
</dbReference>
<evidence type="ECO:0000256" key="5">
    <source>
        <dbReference type="SAM" id="MobiDB-lite"/>
    </source>
</evidence>
<feature type="transmembrane region" description="Helical" evidence="6">
    <location>
        <begin position="141"/>
        <end position="158"/>
    </location>
</feature>
<dbReference type="Pfam" id="PF07690">
    <property type="entry name" value="MFS_1"/>
    <property type="match status" value="1"/>
</dbReference>
<keyword evidence="3 6" id="KW-1133">Transmembrane helix</keyword>
<evidence type="ECO:0000256" key="6">
    <source>
        <dbReference type="SAM" id="Phobius"/>
    </source>
</evidence>
<dbReference type="InterPro" id="IPR005828">
    <property type="entry name" value="MFS_sugar_transport-like"/>
</dbReference>
<evidence type="ECO:0000259" key="7">
    <source>
        <dbReference type="PROSITE" id="PS50850"/>
    </source>
</evidence>
<name>A0ABY8UH08_TETOB</name>
<evidence type="ECO:0000313" key="8">
    <source>
        <dbReference type="EMBL" id="WIA20329.1"/>
    </source>
</evidence>
<dbReference type="PANTHER" id="PTHR24064">
    <property type="entry name" value="SOLUTE CARRIER FAMILY 22 MEMBER"/>
    <property type="match status" value="1"/>
</dbReference>
<feature type="transmembrane region" description="Helical" evidence="6">
    <location>
        <begin position="110"/>
        <end position="129"/>
    </location>
</feature>
<feature type="transmembrane region" description="Helical" evidence="6">
    <location>
        <begin position="228"/>
        <end position="246"/>
    </location>
</feature>
<dbReference type="SUPFAM" id="SSF103473">
    <property type="entry name" value="MFS general substrate transporter"/>
    <property type="match status" value="1"/>
</dbReference>
<feature type="domain" description="Major facilitator superfamily (MFS) profile" evidence="7">
    <location>
        <begin position="35"/>
        <end position="550"/>
    </location>
</feature>
<evidence type="ECO:0000256" key="4">
    <source>
        <dbReference type="ARBA" id="ARBA00023136"/>
    </source>
</evidence>
<feature type="transmembrane region" description="Helical" evidence="6">
    <location>
        <begin position="500"/>
        <end position="518"/>
    </location>
</feature>
<feature type="compositionally biased region" description="Polar residues" evidence="5">
    <location>
        <begin position="603"/>
        <end position="621"/>
    </location>
</feature>
<protein>
    <recommendedName>
        <fullName evidence="7">Major facilitator superfamily (MFS) profile domain-containing protein</fullName>
    </recommendedName>
</protein>
<dbReference type="PROSITE" id="PS50850">
    <property type="entry name" value="MFS"/>
    <property type="match status" value="1"/>
</dbReference>
<feature type="region of interest" description="Disordered" evidence="5">
    <location>
        <begin position="594"/>
        <end position="622"/>
    </location>
</feature>
<organism evidence="8 9">
    <name type="scientific">Tetradesmus obliquus</name>
    <name type="common">Green alga</name>
    <name type="synonym">Acutodesmus obliquus</name>
    <dbReference type="NCBI Taxonomy" id="3088"/>
    <lineage>
        <taxon>Eukaryota</taxon>
        <taxon>Viridiplantae</taxon>
        <taxon>Chlorophyta</taxon>
        <taxon>core chlorophytes</taxon>
        <taxon>Chlorophyceae</taxon>
        <taxon>CS clade</taxon>
        <taxon>Sphaeropleales</taxon>
        <taxon>Scenedesmaceae</taxon>
        <taxon>Tetradesmus</taxon>
    </lineage>
</organism>
<keyword evidence="2 6" id="KW-0812">Transmembrane</keyword>
<dbReference type="Pfam" id="PF00083">
    <property type="entry name" value="Sugar_tr"/>
    <property type="match status" value="1"/>
</dbReference>
<comment type="subcellular location">
    <subcellularLocation>
        <location evidence="1">Membrane</location>
        <topology evidence="1">Multi-pass membrane protein</topology>
    </subcellularLocation>
</comment>
<accession>A0ABY8UH08</accession>
<keyword evidence="9" id="KW-1185">Reference proteome</keyword>
<feature type="transmembrane region" description="Helical" evidence="6">
    <location>
        <begin position="460"/>
        <end position="480"/>
    </location>
</feature>
<feature type="transmembrane region" description="Helical" evidence="6">
    <location>
        <begin position="406"/>
        <end position="427"/>
    </location>
</feature>
<feature type="transmembrane region" description="Helical" evidence="6">
    <location>
        <begin position="373"/>
        <end position="394"/>
    </location>
</feature>
<evidence type="ECO:0000256" key="1">
    <source>
        <dbReference type="ARBA" id="ARBA00004141"/>
    </source>
</evidence>
<dbReference type="InterPro" id="IPR020846">
    <property type="entry name" value="MFS_dom"/>
</dbReference>
<evidence type="ECO:0000256" key="2">
    <source>
        <dbReference type="ARBA" id="ARBA00022692"/>
    </source>
</evidence>
<evidence type="ECO:0000313" key="9">
    <source>
        <dbReference type="Proteomes" id="UP001244341"/>
    </source>
</evidence>
<keyword evidence="4 6" id="KW-0472">Membrane</keyword>
<feature type="transmembrane region" description="Helical" evidence="6">
    <location>
        <begin position="524"/>
        <end position="545"/>
    </location>
</feature>
<feature type="transmembrane region" description="Helical" evidence="6">
    <location>
        <begin position="199"/>
        <end position="222"/>
    </location>
</feature>
<feature type="region of interest" description="Disordered" evidence="5">
    <location>
        <begin position="640"/>
        <end position="672"/>
    </location>
</feature>
<feature type="transmembrane region" description="Helical" evidence="6">
    <location>
        <begin position="26"/>
        <end position="48"/>
    </location>
</feature>
<dbReference type="Gene3D" id="1.20.1250.20">
    <property type="entry name" value="MFS general substrate transporter like domains"/>
    <property type="match status" value="1"/>
</dbReference>
<gene>
    <name evidence="8" type="ORF">OEZ85_006161</name>
</gene>
<proteinExistence type="predicted"/>
<sequence length="672" mass="70989">MGFDNSITYDEALAQYVGEFGRGQRLFVAVTSLNYIPNAVIFYLMVFLTLDPITKQHWECTNPADAACAAIWQAPSPTAFCSMSQSQWAWTNTDNLAAYFNMVCGDKWKVQLLNMMMFIGCLIGAALFGHLNDTMGRKKPLLMAQLACIVAVFLSAAAPPDGYWFMAFVRMAMGVAAAGQNQCVAVLSAEIAGKSRRGVASAFSGMFWPTGEFVLVGLAYGVHNWRTFTIITGCLSVAGLLLWPFIPESARWLLSQGRQAEATAVVQRIAALNGTRAPPVPLRTMQPKVDLAAEAEEAGMSATDAALHKDADAVVLALPGADAGGNGGEIEAAATECAVVGGAGAATVPGLQQPGAKAAKRIGLLDVLRQPKLLVRTLVLVFAWFSLYIVSYGVNLGAGALPGSLYVTFSLLTVAELSAQLMTAVIVDRTGRHVILSCGLLVSGTACLACASTTHSTARAALAVIGKYGCTVGMVVLGTFTTELFATPIRASAMGVFNEAGRLGSIIAPLMLMVGAAVRPSDAVYVPFLAFGLVALLAGLLTLVLPETLGAPMAENIDDMNQLQSLFSAKPWQQGPFATIKFLFKARAARAARMRRSGHGQPATEQQQLVQDASKQEQQPSAVAAGSSLPHVYVECAQLKQGDGSGPSTLSRAVAAKQQQQQQQQQDTSIIV</sequence>
<dbReference type="InterPro" id="IPR036259">
    <property type="entry name" value="MFS_trans_sf"/>
</dbReference>
<reference evidence="8 9" key="1">
    <citation type="submission" date="2023-05" db="EMBL/GenBank/DDBJ databases">
        <title>A 100% complete, gapless, phased diploid assembly of the Scenedesmus obliquus UTEX 3031 genome.</title>
        <authorList>
            <person name="Biondi T.C."/>
            <person name="Hanschen E.R."/>
            <person name="Kwon T."/>
            <person name="Eng W."/>
            <person name="Kruse C.P.S."/>
            <person name="Koehler S.I."/>
            <person name="Kunde Y."/>
            <person name="Gleasner C.D."/>
            <person name="You Mak K.T."/>
            <person name="Polle J."/>
            <person name="Hovde B.T."/>
            <person name="Starkenburg S.R."/>
        </authorList>
    </citation>
    <scope>NUCLEOTIDE SEQUENCE [LARGE SCALE GENOMIC DNA]</scope>
    <source>
        <strain evidence="8 9">DOE0152z</strain>
    </source>
</reference>
<evidence type="ECO:0000256" key="3">
    <source>
        <dbReference type="ARBA" id="ARBA00022989"/>
    </source>
</evidence>
<dbReference type="InterPro" id="IPR011701">
    <property type="entry name" value="MFS"/>
</dbReference>
<dbReference type="Proteomes" id="UP001244341">
    <property type="component" value="Chromosome 11b"/>
</dbReference>
<feature type="transmembrane region" description="Helical" evidence="6">
    <location>
        <begin position="434"/>
        <end position="454"/>
    </location>
</feature>